<keyword evidence="12" id="KW-1185">Reference proteome</keyword>
<evidence type="ECO:0000256" key="8">
    <source>
        <dbReference type="ARBA" id="ARBA00023177"/>
    </source>
</evidence>
<evidence type="ECO:0000313" key="12">
    <source>
        <dbReference type="Proteomes" id="UP000218615"/>
    </source>
</evidence>
<evidence type="ECO:0000256" key="6">
    <source>
        <dbReference type="ARBA" id="ARBA00022989"/>
    </source>
</evidence>
<dbReference type="PANTHER" id="PTHR43029">
    <property type="entry name" value="AMMONIUM TRANSPORTER MEP2"/>
    <property type="match status" value="1"/>
</dbReference>
<evidence type="ECO:0000256" key="4">
    <source>
        <dbReference type="ARBA" id="ARBA00022475"/>
    </source>
</evidence>
<dbReference type="Pfam" id="PF00909">
    <property type="entry name" value="Ammonium_transp"/>
    <property type="match status" value="1"/>
</dbReference>
<keyword evidence="8 9" id="KW-0924">Ammonia transport</keyword>
<feature type="transmembrane region" description="Helical" evidence="9">
    <location>
        <begin position="249"/>
        <end position="273"/>
    </location>
</feature>
<keyword evidence="6 9" id="KW-1133">Transmembrane helix</keyword>
<dbReference type="Gene3D" id="1.10.3430.10">
    <property type="entry name" value="Ammonium transporter AmtB like domains"/>
    <property type="match status" value="1"/>
</dbReference>
<keyword evidence="5 9" id="KW-0812">Transmembrane</keyword>
<reference evidence="12" key="1">
    <citation type="submission" date="2017-06" db="EMBL/GenBank/DDBJ databases">
        <authorList>
            <person name="Cremers G."/>
        </authorList>
    </citation>
    <scope>NUCLEOTIDE SEQUENCE [LARGE SCALE GENOMIC DNA]</scope>
</reference>
<dbReference type="PROSITE" id="PS01219">
    <property type="entry name" value="AMMONIUM_TRANSP"/>
    <property type="match status" value="1"/>
</dbReference>
<feature type="transmembrane region" description="Helical" evidence="9">
    <location>
        <begin position="309"/>
        <end position="328"/>
    </location>
</feature>
<protein>
    <recommendedName>
        <fullName evidence="9">Ammonium transporter</fullName>
    </recommendedName>
</protein>
<comment type="subcellular location">
    <subcellularLocation>
        <location evidence="1 9">Cell membrane</location>
        <topology evidence="1 9">Multi-pass membrane protein</topology>
    </subcellularLocation>
</comment>
<evidence type="ECO:0000256" key="3">
    <source>
        <dbReference type="ARBA" id="ARBA00022448"/>
    </source>
</evidence>
<dbReference type="GO" id="GO:0008519">
    <property type="term" value="F:ammonium channel activity"/>
    <property type="evidence" value="ECO:0007669"/>
    <property type="project" value="InterPro"/>
</dbReference>
<evidence type="ECO:0000259" key="10">
    <source>
        <dbReference type="Pfam" id="PF00909"/>
    </source>
</evidence>
<name>A0A284VSE9_9EURY</name>
<dbReference type="InterPro" id="IPR029020">
    <property type="entry name" value="Ammonium/urea_transptr"/>
</dbReference>
<sequence length="432" mass="45357">MRLKNPIYWSIIALLLLSAPALAADTPKVDSGDTAWVLVSSALVMLMTPALGLFYGGMVRKKNALSTIMFSFAILALISVQWVLFGYSLAFGPDVHGVIGNLNWLGLNGVGQEPNADYAATIPAQAYMIFQAMFAIITVALISGAFVERIKFSAFMLFSLLWATLVYDPIAHWVWGVGGWLRNLGALDFAGGTVVHISSGVSALAIAFVIGSRKGFGKQPMEPHNIPMVVLGAAILWFGWFGFNGGSAVASNGLATSAFVVTNTAAGAAALVWTMLSWYHKRPSVLGAATGGVVGLVAITPASGFVTPLAAIIIGAVAAVISYYAMLFRGKQTVDDSLDVWACHGLGGTWGAIATGLFATVAVNSAGANGLLYGNPGQFVTQLIAVGVVWVYAFVMTVILAKVIDKTIGLRVADEEESVGLDISQHAEKAYS</sequence>
<dbReference type="OrthoDB" id="10960at2157"/>
<organism evidence="11 12">
    <name type="scientific">Candidatus Methanoperedens nitratireducens</name>
    <dbReference type="NCBI Taxonomy" id="1392998"/>
    <lineage>
        <taxon>Archaea</taxon>
        <taxon>Methanobacteriati</taxon>
        <taxon>Methanobacteriota</taxon>
        <taxon>Stenosarchaea group</taxon>
        <taxon>Methanomicrobia</taxon>
        <taxon>Methanosarcinales</taxon>
        <taxon>ANME-2 cluster</taxon>
        <taxon>Candidatus Methanoperedentaceae</taxon>
        <taxon>Candidatus Methanoperedens</taxon>
    </lineage>
</organism>
<keyword evidence="7 9" id="KW-0472">Membrane</keyword>
<evidence type="ECO:0000256" key="9">
    <source>
        <dbReference type="RuleBase" id="RU362002"/>
    </source>
</evidence>
<feature type="transmembrane region" description="Helical" evidence="9">
    <location>
        <begin position="33"/>
        <end position="56"/>
    </location>
</feature>
<feature type="transmembrane region" description="Helical" evidence="9">
    <location>
        <begin position="379"/>
        <end position="401"/>
    </location>
</feature>
<feature type="transmembrane region" description="Helical" evidence="9">
    <location>
        <begin position="195"/>
        <end position="212"/>
    </location>
</feature>
<feature type="transmembrane region" description="Helical" evidence="9">
    <location>
        <begin position="126"/>
        <end position="147"/>
    </location>
</feature>
<dbReference type="EMBL" id="FZMP01000209">
    <property type="protein sequence ID" value="SNQ62211.1"/>
    <property type="molecule type" value="Genomic_DNA"/>
</dbReference>
<feature type="transmembrane region" description="Helical" evidence="9">
    <location>
        <begin position="285"/>
        <end position="303"/>
    </location>
</feature>
<feature type="transmembrane region" description="Helical" evidence="9">
    <location>
        <begin position="68"/>
        <end position="90"/>
    </location>
</feature>
<keyword evidence="3 9" id="KW-0813">Transport</keyword>
<dbReference type="PANTHER" id="PTHR43029:SF10">
    <property type="entry name" value="AMMONIUM TRANSPORTER MEP2"/>
    <property type="match status" value="1"/>
</dbReference>
<keyword evidence="4" id="KW-1003">Cell membrane</keyword>
<dbReference type="InterPro" id="IPR001905">
    <property type="entry name" value="Ammonium_transpt"/>
</dbReference>
<dbReference type="NCBIfam" id="TIGR00836">
    <property type="entry name" value="amt"/>
    <property type="match status" value="1"/>
</dbReference>
<evidence type="ECO:0000256" key="5">
    <source>
        <dbReference type="ARBA" id="ARBA00022692"/>
    </source>
</evidence>
<feature type="transmembrane region" description="Helical" evidence="9">
    <location>
        <begin position="224"/>
        <end position="243"/>
    </location>
</feature>
<feature type="domain" description="Ammonium transporter AmtB-like" evidence="10">
    <location>
        <begin position="35"/>
        <end position="431"/>
    </location>
</feature>
<dbReference type="InterPro" id="IPR024041">
    <property type="entry name" value="NH4_transpt_AmtB-like_dom"/>
</dbReference>
<feature type="transmembrane region" description="Helical" evidence="9">
    <location>
        <begin position="154"/>
        <end position="175"/>
    </location>
</feature>
<evidence type="ECO:0000256" key="1">
    <source>
        <dbReference type="ARBA" id="ARBA00004651"/>
    </source>
</evidence>
<evidence type="ECO:0000256" key="7">
    <source>
        <dbReference type="ARBA" id="ARBA00023136"/>
    </source>
</evidence>
<dbReference type="Proteomes" id="UP000218615">
    <property type="component" value="Unassembled WGS sequence"/>
</dbReference>
<feature type="transmembrane region" description="Helical" evidence="9">
    <location>
        <begin position="340"/>
        <end position="359"/>
    </location>
</feature>
<comment type="similarity">
    <text evidence="2 9">Belongs to the ammonia transporter channel (TC 1.A.11.2) family.</text>
</comment>
<dbReference type="AlphaFoldDB" id="A0A284VSE9"/>
<dbReference type="STRING" id="1392998.ANME2D_01667"/>
<dbReference type="RefSeq" id="WP_096206808.1">
    <property type="nucleotide sequence ID" value="NZ_FZMP01000209.1"/>
</dbReference>
<evidence type="ECO:0000256" key="2">
    <source>
        <dbReference type="ARBA" id="ARBA00005887"/>
    </source>
</evidence>
<dbReference type="SUPFAM" id="SSF111352">
    <property type="entry name" value="Ammonium transporter"/>
    <property type="match status" value="1"/>
</dbReference>
<gene>
    <name evidence="11" type="primary">amtB</name>
    <name evidence="11" type="ORF">MNV_610004</name>
</gene>
<dbReference type="FunFam" id="1.10.3430.10:FF:000007">
    <property type="entry name" value="Ammonium transporter"/>
    <property type="match status" value="1"/>
</dbReference>
<dbReference type="GO" id="GO:0005886">
    <property type="term" value="C:plasma membrane"/>
    <property type="evidence" value="ECO:0007669"/>
    <property type="project" value="UniProtKB-SubCell"/>
</dbReference>
<accession>A0A284VSE9</accession>
<evidence type="ECO:0000313" key="11">
    <source>
        <dbReference type="EMBL" id="SNQ62211.1"/>
    </source>
</evidence>
<dbReference type="InterPro" id="IPR018047">
    <property type="entry name" value="Ammonium_transpt_CS"/>
</dbReference>
<proteinExistence type="inferred from homology"/>